<dbReference type="EMBL" id="JBDFQZ010000014">
    <property type="protein sequence ID" value="KAK9667044.1"/>
    <property type="molecule type" value="Genomic_DNA"/>
</dbReference>
<reference evidence="2" key="1">
    <citation type="submission" date="2024-03" db="EMBL/GenBank/DDBJ databases">
        <title>WGS assembly of Saponaria officinalis var. Norfolk2.</title>
        <authorList>
            <person name="Jenkins J."/>
            <person name="Shu S."/>
            <person name="Grimwood J."/>
            <person name="Barry K."/>
            <person name="Goodstein D."/>
            <person name="Schmutz J."/>
            <person name="Leebens-Mack J."/>
            <person name="Osbourn A."/>
        </authorList>
    </citation>
    <scope>NUCLEOTIDE SEQUENCE [LARGE SCALE GENOMIC DNA]</scope>
    <source>
        <strain evidence="2">JIC</strain>
    </source>
</reference>
<evidence type="ECO:0000256" key="1">
    <source>
        <dbReference type="SAM" id="SignalP"/>
    </source>
</evidence>
<evidence type="ECO:0000313" key="2">
    <source>
        <dbReference type="EMBL" id="KAK9667044.1"/>
    </source>
</evidence>
<protein>
    <submittedName>
        <fullName evidence="2">Uncharacterized protein</fullName>
    </submittedName>
</protein>
<accession>A0AAW1H0Z1</accession>
<name>A0AAW1H0Z1_SAPOF</name>
<sequence>MICLLLLLYNTLGLSMDRISDPNWDFGSDIQSENSKKLISNIRSDFLRISDIQYPKISEVFESDI</sequence>
<proteinExistence type="predicted"/>
<keyword evidence="3" id="KW-1185">Reference proteome</keyword>
<feature type="chain" id="PRO_5043643140" evidence="1">
    <location>
        <begin position="16"/>
        <end position="65"/>
    </location>
</feature>
<comment type="caution">
    <text evidence="2">The sequence shown here is derived from an EMBL/GenBank/DDBJ whole genome shotgun (WGS) entry which is preliminary data.</text>
</comment>
<organism evidence="2 3">
    <name type="scientific">Saponaria officinalis</name>
    <name type="common">Common soapwort</name>
    <name type="synonym">Lychnis saponaria</name>
    <dbReference type="NCBI Taxonomy" id="3572"/>
    <lineage>
        <taxon>Eukaryota</taxon>
        <taxon>Viridiplantae</taxon>
        <taxon>Streptophyta</taxon>
        <taxon>Embryophyta</taxon>
        <taxon>Tracheophyta</taxon>
        <taxon>Spermatophyta</taxon>
        <taxon>Magnoliopsida</taxon>
        <taxon>eudicotyledons</taxon>
        <taxon>Gunneridae</taxon>
        <taxon>Pentapetalae</taxon>
        <taxon>Caryophyllales</taxon>
        <taxon>Caryophyllaceae</taxon>
        <taxon>Caryophylleae</taxon>
        <taxon>Saponaria</taxon>
    </lineage>
</organism>
<keyword evidence="1" id="KW-0732">Signal</keyword>
<dbReference type="Proteomes" id="UP001443914">
    <property type="component" value="Unassembled WGS sequence"/>
</dbReference>
<gene>
    <name evidence="2" type="ORF">RND81_14G228500</name>
</gene>
<evidence type="ECO:0000313" key="3">
    <source>
        <dbReference type="Proteomes" id="UP001443914"/>
    </source>
</evidence>
<dbReference type="AlphaFoldDB" id="A0AAW1H0Z1"/>
<feature type="signal peptide" evidence="1">
    <location>
        <begin position="1"/>
        <end position="15"/>
    </location>
</feature>